<dbReference type="GO" id="GO:0005874">
    <property type="term" value="C:microtubule"/>
    <property type="evidence" value="ECO:0000318"/>
    <property type="project" value="GO_Central"/>
</dbReference>
<reference evidence="9 10" key="1">
    <citation type="journal article" date="2004" name="Science">
        <title>The genome of the diatom Thalassiosira pseudonana: ecology, evolution, and metabolism.</title>
        <authorList>
            <person name="Armbrust E.V."/>
            <person name="Berges J.A."/>
            <person name="Bowler C."/>
            <person name="Green B.R."/>
            <person name="Martinez D."/>
            <person name="Putnam N.H."/>
            <person name="Zhou S."/>
            <person name="Allen A.E."/>
            <person name="Apt K.E."/>
            <person name="Bechner M."/>
            <person name="Brzezinski M.A."/>
            <person name="Chaal B.K."/>
            <person name="Chiovitti A."/>
            <person name="Davis A.K."/>
            <person name="Demarest M.S."/>
            <person name="Detter J.C."/>
            <person name="Glavina T."/>
            <person name="Goodstein D."/>
            <person name="Hadi M.Z."/>
            <person name="Hellsten U."/>
            <person name="Hildebrand M."/>
            <person name="Jenkins B.D."/>
            <person name="Jurka J."/>
            <person name="Kapitonov V.V."/>
            <person name="Kroger N."/>
            <person name="Lau W.W."/>
            <person name="Lane T.W."/>
            <person name="Larimer F.W."/>
            <person name="Lippmeier J.C."/>
            <person name="Lucas S."/>
            <person name="Medina M."/>
            <person name="Montsant A."/>
            <person name="Obornik M."/>
            <person name="Parker M.S."/>
            <person name="Palenik B."/>
            <person name="Pazour G.J."/>
            <person name="Richardson P.M."/>
            <person name="Rynearson T.A."/>
            <person name="Saito M.A."/>
            <person name="Schwartz D.C."/>
            <person name="Thamatrakoln K."/>
            <person name="Valentin K."/>
            <person name="Vardi A."/>
            <person name="Wilkerson F.P."/>
            <person name="Rokhsar D.S."/>
        </authorList>
    </citation>
    <scope>NUCLEOTIDE SEQUENCE [LARGE SCALE GENOMIC DNA]</scope>
    <source>
        <strain evidence="9 10">CCMP1335</strain>
    </source>
</reference>
<evidence type="ECO:0000259" key="8">
    <source>
        <dbReference type="PROSITE" id="PS50067"/>
    </source>
</evidence>
<dbReference type="GO" id="GO:0007018">
    <property type="term" value="P:microtubule-based movement"/>
    <property type="evidence" value="ECO:0000318"/>
    <property type="project" value="GO_Central"/>
</dbReference>
<dbReference type="InterPro" id="IPR027640">
    <property type="entry name" value="Kinesin-like_fam"/>
</dbReference>
<dbReference type="Pfam" id="PF00225">
    <property type="entry name" value="Kinesin"/>
    <property type="match status" value="1"/>
</dbReference>
<dbReference type="HOGENOM" id="CLU_001485_2_0_1"/>
<dbReference type="GeneID" id="7446049"/>
<keyword evidence="3 6" id="KW-0547">Nucleotide-binding</keyword>
<evidence type="ECO:0000313" key="9">
    <source>
        <dbReference type="EMBL" id="EED86226.1"/>
    </source>
</evidence>
<keyword evidence="4 6" id="KW-0067">ATP-binding</keyword>
<keyword evidence="10" id="KW-1185">Reference proteome</keyword>
<dbReference type="GO" id="GO:0003777">
    <property type="term" value="F:microtubule motor activity"/>
    <property type="evidence" value="ECO:0000318"/>
    <property type="project" value="GO_Central"/>
</dbReference>
<dbReference type="AlphaFoldDB" id="B8LEM8"/>
<feature type="domain" description="Kinesin motor" evidence="8">
    <location>
        <begin position="1"/>
        <end position="292"/>
    </location>
</feature>
<dbReference type="PROSITE" id="PS50067">
    <property type="entry name" value="KINESIN_MOTOR_2"/>
    <property type="match status" value="1"/>
</dbReference>
<dbReference type="eggNOG" id="KOG0244">
    <property type="taxonomic scope" value="Eukaryota"/>
</dbReference>
<dbReference type="KEGG" id="tps:THAPSDRAFT_bd137"/>
<evidence type="ECO:0000256" key="6">
    <source>
        <dbReference type="PROSITE-ProRule" id="PRU00283"/>
    </source>
</evidence>
<organism evidence="9 10">
    <name type="scientific">Thalassiosira pseudonana</name>
    <name type="common">Marine diatom</name>
    <name type="synonym">Cyclotella nana</name>
    <dbReference type="NCBI Taxonomy" id="35128"/>
    <lineage>
        <taxon>Eukaryota</taxon>
        <taxon>Sar</taxon>
        <taxon>Stramenopiles</taxon>
        <taxon>Ochrophyta</taxon>
        <taxon>Bacillariophyta</taxon>
        <taxon>Coscinodiscophyceae</taxon>
        <taxon>Thalassiosirophycidae</taxon>
        <taxon>Thalassiosirales</taxon>
        <taxon>Thalassiosiraceae</taxon>
        <taxon>Thalassiosira</taxon>
    </lineage>
</organism>
<feature type="non-terminal residue" evidence="9">
    <location>
        <position position="1"/>
    </location>
</feature>
<gene>
    <name evidence="9" type="ORF">THAPSDRAFT_bd137</name>
</gene>
<dbReference type="PRINTS" id="PR00380">
    <property type="entry name" value="KINESINHEAVY"/>
</dbReference>
<dbReference type="Gene3D" id="3.40.850.10">
    <property type="entry name" value="Kinesin motor domain"/>
    <property type="match status" value="1"/>
</dbReference>
<evidence type="ECO:0000256" key="1">
    <source>
        <dbReference type="ARBA" id="ARBA00004496"/>
    </source>
</evidence>
<dbReference type="GO" id="GO:0016887">
    <property type="term" value="F:ATP hydrolysis activity"/>
    <property type="evidence" value="ECO:0000318"/>
    <property type="project" value="GO_Central"/>
</dbReference>
<dbReference type="GO" id="GO:0005871">
    <property type="term" value="C:kinesin complex"/>
    <property type="evidence" value="ECO:0000318"/>
    <property type="project" value="GO_Central"/>
</dbReference>
<evidence type="ECO:0000256" key="7">
    <source>
        <dbReference type="RuleBase" id="RU000394"/>
    </source>
</evidence>
<dbReference type="EMBL" id="DS999444">
    <property type="protein sequence ID" value="EED86226.1"/>
    <property type="molecule type" value="Genomic_DNA"/>
</dbReference>
<evidence type="ECO:0000256" key="3">
    <source>
        <dbReference type="ARBA" id="ARBA00022741"/>
    </source>
</evidence>
<evidence type="ECO:0000256" key="2">
    <source>
        <dbReference type="ARBA" id="ARBA00022490"/>
    </source>
</evidence>
<dbReference type="Proteomes" id="UP000001449">
    <property type="component" value="Unassembled WGS sequence"/>
</dbReference>
<dbReference type="SMART" id="SM00129">
    <property type="entry name" value="KISc"/>
    <property type="match status" value="1"/>
</dbReference>
<keyword evidence="6 7" id="KW-0505">Motor protein</keyword>
<dbReference type="GO" id="GO:0005524">
    <property type="term" value="F:ATP binding"/>
    <property type="evidence" value="ECO:0007669"/>
    <property type="project" value="UniProtKB-UniRule"/>
</dbReference>
<dbReference type="PaxDb" id="35128-Thapsdraft137"/>
<evidence type="ECO:0000256" key="5">
    <source>
        <dbReference type="ARBA" id="ARBA00023054"/>
    </source>
</evidence>
<evidence type="ECO:0000256" key="4">
    <source>
        <dbReference type="ARBA" id="ARBA00022840"/>
    </source>
</evidence>
<reference evidence="9 10" key="2">
    <citation type="journal article" date="2008" name="Nature">
        <title>The Phaeodactylum genome reveals the evolutionary history of diatom genomes.</title>
        <authorList>
            <person name="Bowler C."/>
            <person name="Allen A.E."/>
            <person name="Badger J.H."/>
            <person name="Grimwood J."/>
            <person name="Jabbari K."/>
            <person name="Kuo A."/>
            <person name="Maheswari U."/>
            <person name="Martens C."/>
            <person name="Maumus F."/>
            <person name="Otillar R.P."/>
            <person name="Rayko E."/>
            <person name="Salamov A."/>
            <person name="Vandepoele K."/>
            <person name="Beszteri B."/>
            <person name="Gruber A."/>
            <person name="Heijde M."/>
            <person name="Katinka M."/>
            <person name="Mock T."/>
            <person name="Valentin K."/>
            <person name="Verret F."/>
            <person name="Berges J.A."/>
            <person name="Brownlee C."/>
            <person name="Cadoret J.P."/>
            <person name="Chiovitti A."/>
            <person name="Choi C.J."/>
            <person name="Coesel S."/>
            <person name="De Martino A."/>
            <person name="Detter J.C."/>
            <person name="Durkin C."/>
            <person name="Falciatore A."/>
            <person name="Fournet J."/>
            <person name="Haruta M."/>
            <person name="Huysman M.J."/>
            <person name="Jenkins B.D."/>
            <person name="Jiroutova K."/>
            <person name="Jorgensen R.E."/>
            <person name="Joubert Y."/>
            <person name="Kaplan A."/>
            <person name="Kroger N."/>
            <person name="Kroth P.G."/>
            <person name="La Roche J."/>
            <person name="Lindquist E."/>
            <person name="Lommer M."/>
            <person name="Martin-Jezequel V."/>
            <person name="Lopez P.J."/>
            <person name="Lucas S."/>
            <person name="Mangogna M."/>
            <person name="McGinnis K."/>
            <person name="Medlin L.K."/>
            <person name="Montsant A."/>
            <person name="Oudot-Le Secq M.P."/>
            <person name="Napoli C."/>
            <person name="Obornik M."/>
            <person name="Parker M.S."/>
            <person name="Petit J.L."/>
            <person name="Porcel B.M."/>
            <person name="Poulsen N."/>
            <person name="Robison M."/>
            <person name="Rychlewski L."/>
            <person name="Rynearson T.A."/>
            <person name="Schmutz J."/>
            <person name="Shapiro H."/>
            <person name="Siaut M."/>
            <person name="Stanley M."/>
            <person name="Sussman M.R."/>
            <person name="Taylor A.R."/>
            <person name="Vardi A."/>
            <person name="von Dassow P."/>
            <person name="Vyverman W."/>
            <person name="Willis A."/>
            <person name="Wyrwicz L.S."/>
            <person name="Rokhsar D.S."/>
            <person name="Weissenbach J."/>
            <person name="Armbrust E.V."/>
            <person name="Green B.R."/>
            <person name="Van de Peer Y."/>
            <person name="Grigoriev I.V."/>
        </authorList>
    </citation>
    <scope>NUCLEOTIDE SEQUENCE [LARGE SCALE GENOMIC DNA]</scope>
    <source>
        <strain evidence="9 10">CCMP1335</strain>
    </source>
</reference>
<dbReference type="InterPro" id="IPR036961">
    <property type="entry name" value="Kinesin_motor_dom_sf"/>
</dbReference>
<dbReference type="InterPro" id="IPR001752">
    <property type="entry name" value="Kinesin_motor_dom"/>
</dbReference>
<dbReference type="InParanoid" id="B8LEM8"/>
<dbReference type="PANTHER" id="PTHR47969:SF15">
    <property type="entry name" value="CHROMOSOME-ASSOCIATED KINESIN KIF4A-RELATED"/>
    <property type="match status" value="1"/>
</dbReference>
<accession>B8LEM8</accession>
<evidence type="ECO:0000313" key="10">
    <source>
        <dbReference type="Proteomes" id="UP000001449"/>
    </source>
</evidence>
<protein>
    <recommendedName>
        <fullName evidence="7">Kinesin-like protein</fullName>
    </recommendedName>
</protein>
<sequence length="293" mass="31950">FTFDKCFSGHATQVELYQTCVVPLLNKCLEGYNATTLAYGQTGAGKTYTTLGPATSPDFFKHTTNEKQHSQEYDAKQQPFEYQVKLQFLELYGEEIRDLLTSSPNTQQKIVIRDAAGDAEAIGATEVAVADAQEAMVCLTRGMLRRVTGATAMNAESSRSHAIMSVMVEQITRSNSSGEEGGEAVLLNKSKFNFVDLAGSERQKRTNAKGTRLKEGININKGLLVLGNVISALASGDKAKFVPFRDSKLTRLLRGSLGGNHKTLMIACASPSHKNAEESLNCLRYANRAKNIQ</sequence>
<dbReference type="InterPro" id="IPR019821">
    <property type="entry name" value="Kinesin_motor_CS"/>
</dbReference>
<dbReference type="InterPro" id="IPR027417">
    <property type="entry name" value="P-loop_NTPase"/>
</dbReference>
<keyword evidence="7" id="KW-0493">Microtubule</keyword>
<keyword evidence="5" id="KW-0175">Coiled coil</keyword>
<dbReference type="SUPFAM" id="SSF52540">
    <property type="entry name" value="P-loop containing nucleoside triphosphate hydrolases"/>
    <property type="match status" value="1"/>
</dbReference>
<proteinExistence type="inferred from homology"/>
<comment type="subcellular location">
    <subcellularLocation>
        <location evidence="1">Cytoplasm</location>
    </subcellularLocation>
</comment>
<comment type="similarity">
    <text evidence="6 7">Belongs to the TRAFAC class myosin-kinesin ATPase superfamily. Kinesin family.</text>
</comment>
<name>B8LEM8_THAPS</name>
<dbReference type="PANTHER" id="PTHR47969">
    <property type="entry name" value="CHROMOSOME-ASSOCIATED KINESIN KIF4A-RELATED"/>
    <property type="match status" value="1"/>
</dbReference>
<keyword evidence="2" id="KW-0963">Cytoplasm</keyword>
<feature type="binding site" evidence="6">
    <location>
        <begin position="40"/>
        <end position="47"/>
    </location>
    <ligand>
        <name>ATP</name>
        <dbReference type="ChEBI" id="CHEBI:30616"/>
    </ligand>
</feature>
<dbReference type="PROSITE" id="PS00411">
    <property type="entry name" value="KINESIN_MOTOR_1"/>
    <property type="match status" value="1"/>
</dbReference>
<dbReference type="OMA" id="NVHETIS"/>
<dbReference type="GO" id="GO:0005737">
    <property type="term" value="C:cytoplasm"/>
    <property type="evidence" value="ECO:0000318"/>
    <property type="project" value="GO_Central"/>
</dbReference>
<dbReference type="GO" id="GO:0008017">
    <property type="term" value="F:microtubule binding"/>
    <property type="evidence" value="ECO:0000318"/>
    <property type="project" value="GO_Central"/>
</dbReference>
<dbReference type="RefSeq" id="XP_002297487.1">
    <property type="nucleotide sequence ID" value="XM_002297451.1"/>
</dbReference>
<feature type="non-terminal residue" evidence="9">
    <location>
        <position position="293"/>
    </location>
</feature>
<dbReference type="STRING" id="35128.B8LEM8"/>